<keyword evidence="5" id="KW-0410">Iron transport</keyword>
<evidence type="ECO:0000256" key="1">
    <source>
        <dbReference type="ARBA" id="ARBA00004571"/>
    </source>
</evidence>
<dbReference type="InterPro" id="IPR039426">
    <property type="entry name" value="TonB-dep_rcpt-like"/>
</dbReference>
<keyword evidence="21" id="KW-1185">Reference proteome</keyword>
<feature type="region of interest" description="Disordered" evidence="16">
    <location>
        <begin position="35"/>
        <end position="58"/>
    </location>
</feature>
<evidence type="ECO:0000256" key="12">
    <source>
        <dbReference type="ARBA" id="ARBA00023170"/>
    </source>
</evidence>
<organism evidence="20 21">
    <name type="scientific">Ideonella lacteola</name>
    <dbReference type="NCBI Taxonomy" id="2984193"/>
    <lineage>
        <taxon>Bacteria</taxon>
        <taxon>Pseudomonadati</taxon>
        <taxon>Pseudomonadota</taxon>
        <taxon>Betaproteobacteria</taxon>
        <taxon>Burkholderiales</taxon>
        <taxon>Sphaerotilaceae</taxon>
        <taxon>Ideonella</taxon>
    </lineage>
</organism>
<keyword evidence="11 14" id="KW-0472">Membrane</keyword>
<evidence type="ECO:0000259" key="19">
    <source>
        <dbReference type="Pfam" id="PF07715"/>
    </source>
</evidence>
<evidence type="ECO:0000256" key="16">
    <source>
        <dbReference type="SAM" id="MobiDB-lite"/>
    </source>
</evidence>
<gene>
    <name evidence="20" type="ORF">AACH06_13365</name>
</gene>
<dbReference type="SUPFAM" id="SSF56935">
    <property type="entry name" value="Porins"/>
    <property type="match status" value="1"/>
</dbReference>
<sequence length="790" mass="85455">MSANPRRLLHRHPLALAVSLAFLPATFAWAQAANNDAPPADASRAQEASSADAAKPAPSDAVGFDRLIITGTSTARTKMKQSVSVSSLGADDIAKAPVSSTSELLRAVPGVRAESTGGEANANLTVRGLPLSAGGMRYVQMQEDGLPVLLVGDISFSTPDTFVRADFFNESIDVLRGGSAATLATNSPGGLINFITNNGKTQGGAFGYTLGLDYYQQRADFVLGTKLGAKTYLAVGGYQRVGEGTRNTDTTLEHGGQVRLSLMQELDNKGSYVRATFKYLDDYVPPYMEVPVQVVDGKVKPLPGIDPREAYFVGSNWGQDIVRDRNGQLISTDPTDGVHAKSVALGFEGVFKLDNDLTVTERMRTAKNSGRFISVFPAGGQPTDYQGPVPVFSVHLFNTNLDDMSNFFNDLRVQKGISLGDENKLTLLGGLFNGKQNMYQTWYWNRYNVELTDNNPRLFDNDGNVTTSPVAQGATWGYCCMRYQTPSLTSVAPYGAVTWDMGPLSIDASVRYDKLRLTGYWINGNADNTAYDPATRTVMHNSTDATSYSVGGNYAFSKDLAAFARYSQGTSWASPDRTVVNNKDISSGAQPIPENKTDELEIGIKYRYPGLSVAATFFDAKTKEDGGFEVTSQSYLKDTYHSTGVEAEVQWSLGDFRLVGGGTFTQARIQGGTNDGKKPRRQAPFMYQISPSYTFDRLEVGAQVIGLTDVYADNANTVKLPGFAVVNAFANYEVMQNLTLQVGVNNLFNTIGFTEGEAQDNGCCTPGGTPIYEARSVNGRSVKASLKYTF</sequence>
<keyword evidence="6 14" id="KW-0812">Transmembrane</keyword>
<dbReference type="PROSITE" id="PS52016">
    <property type="entry name" value="TONB_DEPENDENT_REC_3"/>
    <property type="match status" value="1"/>
</dbReference>
<evidence type="ECO:0000256" key="3">
    <source>
        <dbReference type="ARBA" id="ARBA00022448"/>
    </source>
</evidence>
<evidence type="ECO:0000256" key="5">
    <source>
        <dbReference type="ARBA" id="ARBA00022496"/>
    </source>
</evidence>
<accession>A0ABU9BPB5</accession>
<dbReference type="RefSeq" id="WP_341426210.1">
    <property type="nucleotide sequence ID" value="NZ_JBBUTG010000007.1"/>
</dbReference>
<reference evidence="20 21" key="1">
    <citation type="submission" date="2024-04" db="EMBL/GenBank/DDBJ databases">
        <title>Novel species of the genus Ideonella isolated from streams.</title>
        <authorList>
            <person name="Lu H."/>
        </authorList>
    </citation>
    <scope>NUCLEOTIDE SEQUENCE [LARGE SCALE GENOMIC DNA]</scope>
    <source>
        <strain evidence="20 21">DXS29W</strain>
    </source>
</reference>
<evidence type="ECO:0000256" key="11">
    <source>
        <dbReference type="ARBA" id="ARBA00023136"/>
    </source>
</evidence>
<dbReference type="Gene3D" id="2.170.130.10">
    <property type="entry name" value="TonB-dependent receptor, plug domain"/>
    <property type="match status" value="1"/>
</dbReference>
<dbReference type="InterPro" id="IPR012910">
    <property type="entry name" value="Plug_dom"/>
</dbReference>
<dbReference type="EMBL" id="JBBUTG010000007">
    <property type="protein sequence ID" value="MEK8031810.1"/>
    <property type="molecule type" value="Genomic_DNA"/>
</dbReference>
<feature type="signal peptide" evidence="17">
    <location>
        <begin position="1"/>
        <end position="30"/>
    </location>
</feature>
<evidence type="ECO:0000259" key="18">
    <source>
        <dbReference type="Pfam" id="PF00593"/>
    </source>
</evidence>
<evidence type="ECO:0000256" key="2">
    <source>
        <dbReference type="ARBA" id="ARBA00009810"/>
    </source>
</evidence>
<keyword evidence="7 17" id="KW-0732">Signal</keyword>
<keyword evidence="12 20" id="KW-0675">Receptor</keyword>
<name>A0ABU9BPB5_9BURK</name>
<evidence type="ECO:0000256" key="9">
    <source>
        <dbReference type="ARBA" id="ARBA00023065"/>
    </source>
</evidence>
<evidence type="ECO:0000256" key="8">
    <source>
        <dbReference type="ARBA" id="ARBA00023004"/>
    </source>
</evidence>
<evidence type="ECO:0000256" key="17">
    <source>
        <dbReference type="SAM" id="SignalP"/>
    </source>
</evidence>
<evidence type="ECO:0000256" key="13">
    <source>
        <dbReference type="ARBA" id="ARBA00023237"/>
    </source>
</evidence>
<dbReference type="Pfam" id="PF00593">
    <property type="entry name" value="TonB_dep_Rec_b-barrel"/>
    <property type="match status" value="1"/>
</dbReference>
<keyword evidence="10 15" id="KW-0798">TonB box</keyword>
<comment type="similarity">
    <text evidence="2 14 15">Belongs to the TonB-dependent receptor family.</text>
</comment>
<feature type="domain" description="TonB-dependent receptor-like beta-barrel" evidence="18">
    <location>
        <begin position="311"/>
        <end position="747"/>
    </location>
</feature>
<proteinExistence type="inferred from homology"/>
<keyword evidence="8" id="KW-0408">Iron</keyword>
<dbReference type="InterPro" id="IPR037066">
    <property type="entry name" value="Plug_dom_sf"/>
</dbReference>
<keyword evidence="9" id="KW-0406">Ion transport</keyword>
<evidence type="ECO:0000313" key="20">
    <source>
        <dbReference type="EMBL" id="MEK8031810.1"/>
    </source>
</evidence>
<feature type="domain" description="TonB-dependent receptor plug" evidence="19">
    <location>
        <begin position="78"/>
        <end position="190"/>
    </location>
</feature>
<evidence type="ECO:0000256" key="15">
    <source>
        <dbReference type="RuleBase" id="RU003357"/>
    </source>
</evidence>
<evidence type="ECO:0000256" key="14">
    <source>
        <dbReference type="PROSITE-ProRule" id="PRU01360"/>
    </source>
</evidence>
<dbReference type="InterPro" id="IPR000531">
    <property type="entry name" value="Beta-barrel_TonB"/>
</dbReference>
<evidence type="ECO:0000256" key="4">
    <source>
        <dbReference type="ARBA" id="ARBA00022452"/>
    </source>
</evidence>
<dbReference type="PANTHER" id="PTHR32552:SF89">
    <property type="entry name" value="CATECHOLATE SIDEROPHORE RECEPTOR FIU"/>
    <property type="match status" value="1"/>
</dbReference>
<keyword evidence="13 14" id="KW-0998">Cell outer membrane</keyword>
<keyword evidence="4 14" id="KW-1134">Transmembrane beta strand</keyword>
<dbReference type="Gene3D" id="2.40.170.20">
    <property type="entry name" value="TonB-dependent receptor, beta-barrel domain"/>
    <property type="match status" value="1"/>
</dbReference>
<dbReference type="PANTHER" id="PTHR32552">
    <property type="entry name" value="FERRICHROME IRON RECEPTOR-RELATED"/>
    <property type="match status" value="1"/>
</dbReference>
<feature type="chain" id="PRO_5046198660" evidence="17">
    <location>
        <begin position="31"/>
        <end position="790"/>
    </location>
</feature>
<comment type="caution">
    <text evidence="20">The sequence shown here is derived from an EMBL/GenBank/DDBJ whole genome shotgun (WGS) entry which is preliminary data.</text>
</comment>
<comment type="subcellular location">
    <subcellularLocation>
        <location evidence="1 14">Cell outer membrane</location>
        <topology evidence="1 14">Multi-pass membrane protein</topology>
    </subcellularLocation>
</comment>
<dbReference type="InterPro" id="IPR036942">
    <property type="entry name" value="Beta-barrel_TonB_sf"/>
</dbReference>
<evidence type="ECO:0000256" key="6">
    <source>
        <dbReference type="ARBA" id="ARBA00022692"/>
    </source>
</evidence>
<protein>
    <submittedName>
        <fullName evidence="20">TonB-dependent receptor</fullName>
    </submittedName>
</protein>
<evidence type="ECO:0000256" key="10">
    <source>
        <dbReference type="ARBA" id="ARBA00023077"/>
    </source>
</evidence>
<evidence type="ECO:0000256" key="7">
    <source>
        <dbReference type="ARBA" id="ARBA00022729"/>
    </source>
</evidence>
<evidence type="ECO:0000313" key="21">
    <source>
        <dbReference type="Proteomes" id="UP001371218"/>
    </source>
</evidence>
<keyword evidence="3 14" id="KW-0813">Transport</keyword>
<dbReference type="Pfam" id="PF07715">
    <property type="entry name" value="Plug"/>
    <property type="match status" value="1"/>
</dbReference>
<dbReference type="Proteomes" id="UP001371218">
    <property type="component" value="Unassembled WGS sequence"/>
</dbReference>